<protein>
    <submittedName>
        <fullName evidence="2">TIGR04197 family type VII secretion effector</fullName>
    </submittedName>
</protein>
<evidence type="ECO:0000313" key="2">
    <source>
        <dbReference type="EMBL" id="RIM92515.1"/>
    </source>
</evidence>
<reference evidence="2 3" key="1">
    <citation type="journal article" date="2016" name="Front. Microbiol.">
        <title>Comprehensive Phylogenetic Analysis of Bovine Non-aureus Staphylococci Species Based on Whole-Genome Sequencing.</title>
        <authorList>
            <person name="Naushad S."/>
            <person name="Barkema H.W."/>
            <person name="Luby C."/>
            <person name="Condas L.A."/>
            <person name="Nobrega D.B."/>
            <person name="Carson D.A."/>
            <person name="De Buck J."/>
        </authorList>
    </citation>
    <scope>NUCLEOTIDE SEQUENCE [LARGE SCALE GENOMIC DNA]</scope>
    <source>
        <strain evidence="2 3">SNUC 1349</strain>
    </source>
</reference>
<dbReference type="EMBL" id="QXUI01000004">
    <property type="protein sequence ID" value="RIM92515.1"/>
    <property type="molecule type" value="Genomic_DNA"/>
</dbReference>
<proteinExistence type="predicted"/>
<evidence type="ECO:0000256" key="1">
    <source>
        <dbReference type="SAM" id="MobiDB-lite"/>
    </source>
</evidence>
<dbReference type="InterPro" id="IPR021477">
    <property type="entry name" value="TVIIS_effector_SACOL2603_fam"/>
</dbReference>
<dbReference type="InterPro" id="IPR046318">
    <property type="entry name" value="DUF5344"/>
</dbReference>
<comment type="caution">
    <text evidence="2">The sequence shown here is derived from an EMBL/GenBank/DDBJ whole genome shotgun (WGS) entry which is preliminary data.</text>
</comment>
<dbReference type="Proteomes" id="UP000285579">
    <property type="component" value="Unassembled WGS sequence"/>
</dbReference>
<organism evidence="2 3">
    <name type="scientific">Staphylococcus xylosus</name>
    <dbReference type="NCBI Taxonomy" id="1288"/>
    <lineage>
        <taxon>Bacteria</taxon>
        <taxon>Bacillati</taxon>
        <taxon>Bacillota</taxon>
        <taxon>Bacilli</taxon>
        <taxon>Bacillales</taxon>
        <taxon>Staphylococcaceae</taxon>
        <taxon>Staphylococcus</taxon>
    </lineage>
</organism>
<dbReference type="Pfam" id="PF17279">
    <property type="entry name" value="DUF5344"/>
    <property type="match status" value="1"/>
</dbReference>
<dbReference type="RefSeq" id="WP_107538736.1">
    <property type="nucleotide sequence ID" value="NZ_PZEJ01000023.1"/>
</dbReference>
<dbReference type="NCBIfam" id="TIGR04197">
    <property type="entry name" value="T7SS_SACOL2603"/>
    <property type="match status" value="1"/>
</dbReference>
<accession>A0AAQ0LYH8</accession>
<evidence type="ECO:0000313" key="3">
    <source>
        <dbReference type="Proteomes" id="UP000285579"/>
    </source>
</evidence>
<sequence>MGEVKVETGSMTSKISGISNSGANVKIEAVSNSLSGTDISPFTDFAGAIETLISAVANYSSIITQDAKAMQNAVDDFENNDNNMANQISENTSASVSAY</sequence>
<feature type="region of interest" description="Disordered" evidence="1">
    <location>
        <begin position="80"/>
        <end position="99"/>
    </location>
</feature>
<name>A0AAQ0LYH8_STAXY</name>
<dbReference type="AlphaFoldDB" id="A0AAQ0LYH8"/>
<gene>
    <name evidence="2" type="ORF">BU104_07720</name>
</gene>